<dbReference type="AlphaFoldDB" id="A0A839V2L3"/>
<dbReference type="InterPro" id="IPR006311">
    <property type="entry name" value="TAT_signal"/>
</dbReference>
<dbReference type="CDD" id="cd01005">
    <property type="entry name" value="PBP2_CysP"/>
    <property type="match status" value="1"/>
</dbReference>
<dbReference type="NCBIfam" id="NF008106">
    <property type="entry name" value="PRK10852.1"/>
    <property type="match status" value="1"/>
</dbReference>
<dbReference type="PANTHER" id="PTHR30368:SF2">
    <property type="entry name" value="SULFATE-BINDING PROTEIN"/>
    <property type="match status" value="1"/>
</dbReference>
<dbReference type="NCBIfam" id="TIGR00971">
    <property type="entry name" value="3a0106s03"/>
    <property type="match status" value="1"/>
</dbReference>
<keyword evidence="9" id="KW-1185">Reference proteome</keyword>
<dbReference type="Proteomes" id="UP000565205">
    <property type="component" value="Unassembled WGS sequence"/>
</dbReference>
<dbReference type="EMBL" id="JABXXQ010000444">
    <property type="protein sequence ID" value="NVN31650.1"/>
    <property type="molecule type" value="Genomic_DNA"/>
</dbReference>
<dbReference type="PANTHER" id="PTHR30368">
    <property type="entry name" value="SULFATE-BINDING PROTEIN"/>
    <property type="match status" value="1"/>
</dbReference>
<evidence type="ECO:0000313" key="9">
    <source>
        <dbReference type="Proteomes" id="UP000557688"/>
    </source>
</evidence>
<keyword evidence="3" id="KW-0813">Transport</keyword>
<evidence type="ECO:0000256" key="1">
    <source>
        <dbReference type="ARBA" id="ARBA00004418"/>
    </source>
</evidence>
<dbReference type="GO" id="GO:0042597">
    <property type="term" value="C:periplasmic space"/>
    <property type="evidence" value="ECO:0007669"/>
    <property type="project" value="UniProtKB-SubCell"/>
</dbReference>
<evidence type="ECO:0000313" key="10">
    <source>
        <dbReference type="Proteomes" id="UP000565205"/>
    </source>
</evidence>
<feature type="signal peptide" evidence="6">
    <location>
        <begin position="1"/>
        <end position="21"/>
    </location>
</feature>
<dbReference type="NCBIfam" id="NF008022">
    <property type="entry name" value="PRK10752.1"/>
    <property type="match status" value="1"/>
</dbReference>
<reference evidence="8 10" key="1">
    <citation type="submission" date="2020-06" db="EMBL/GenBank/DDBJ databases">
        <title>Description of novel acetic acid bacteria.</title>
        <authorList>
            <person name="Sombolestani A."/>
        </authorList>
    </citation>
    <scope>NUCLEOTIDE SEQUENCE [LARGE SCALE GENOMIC DNA]</scope>
    <source>
        <strain evidence="8 10">LMG 26838</strain>
    </source>
</reference>
<dbReference type="Pfam" id="PF13531">
    <property type="entry name" value="SBP_bac_11"/>
    <property type="match status" value="1"/>
</dbReference>
<dbReference type="Proteomes" id="UP000557688">
    <property type="component" value="Unassembled WGS sequence"/>
</dbReference>
<feature type="chain" id="PRO_5036240744" evidence="6">
    <location>
        <begin position="22"/>
        <end position="340"/>
    </location>
</feature>
<accession>A0A839V2L3</accession>
<gene>
    <name evidence="7" type="ORF">FHR90_001601</name>
    <name evidence="8" type="ORF">HUK83_15080</name>
</gene>
<evidence type="ECO:0000256" key="4">
    <source>
        <dbReference type="ARBA" id="ARBA00022729"/>
    </source>
</evidence>
<evidence type="ECO:0000256" key="6">
    <source>
        <dbReference type="SAM" id="SignalP"/>
    </source>
</evidence>
<proteinExistence type="inferred from homology"/>
<reference evidence="7 9" key="2">
    <citation type="submission" date="2020-08" db="EMBL/GenBank/DDBJ databases">
        <title>Genomic Encyclopedia of Type Strains, Phase III (KMG-III): the genomes of soil and plant-associated and newly described type strains.</title>
        <authorList>
            <person name="Whitman W."/>
        </authorList>
    </citation>
    <scope>NUCLEOTIDE SEQUENCE [LARGE SCALE GENOMIC DNA]</scope>
    <source>
        <strain evidence="7 9">CECT 8088</strain>
    </source>
</reference>
<evidence type="ECO:0000256" key="2">
    <source>
        <dbReference type="ARBA" id="ARBA00006099"/>
    </source>
</evidence>
<evidence type="ECO:0000256" key="3">
    <source>
        <dbReference type="ARBA" id="ARBA00022448"/>
    </source>
</evidence>
<dbReference type="PROSITE" id="PS00757">
    <property type="entry name" value="PROK_SULFATE_BIND_2"/>
    <property type="match status" value="1"/>
</dbReference>
<evidence type="ECO:0000313" key="8">
    <source>
        <dbReference type="EMBL" id="NVN31650.1"/>
    </source>
</evidence>
<name>A0A839V2L3_9PROT</name>
<comment type="caution">
    <text evidence="7">The sequence shown here is derived from an EMBL/GenBank/DDBJ whole genome shotgun (WGS) entry which is preliminary data.</text>
</comment>
<dbReference type="GO" id="GO:0140104">
    <property type="term" value="F:molecular carrier activity"/>
    <property type="evidence" value="ECO:0007669"/>
    <property type="project" value="InterPro"/>
</dbReference>
<dbReference type="SUPFAM" id="SSF53850">
    <property type="entry name" value="Periplasmic binding protein-like II"/>
    <property type="match status" value="1"/>
</dbReference>
<organism evidence="7 9">
    <name type="scientific">Endobacter medicaginis</name>
    <dbReference type="NCBI Taxonomy" id="1181271"/>
    <lineage>
        <taxon>Bacteria</taxon>
        <taxon>Pseudomonadati</taxon>
        <taxon>Pseudomonadota</taxon>
        <taxon>Alphaproteobacteria</taxon>
        <taxon>Acetobacterales</taxon>
        <taxon>Acetobacteraceae</taxon>
        <taxon>Endobacter</taxon>
    </lineage>
</organism>
<evidence type="ECO:0000256" key="5">
    <source>
        <dbReference type="ARBA" id="ARBA00022764"/>
    </source>
</evidence>
<keyword evidence="4 6" id="KW-0732">Signal</keyword>
<evidence type="ECO:0000313" key="7">
    <source>
        <dbReference type="EMBL" id="MBB3173769.1"/>
    </source>
</evidence>
<protein>
    <submittedName>
        <fullName evidence="8">Sulfate ABC transporter substrate-binding protein</fullName>
    </submittedName>
    <submittedName>
        <fullName evidence="7">Sulfate transport system substrate-binding protein</fullName>
    </submittedName>
</protein>
<dbReference type="InterPro" id="IPR005669">
    <property type="entry name" value="Thiosulph/SO4-bd"/>
</dbReference>
<keyword evidence="5" id="KW-0574">Periplasm</keyword>
<dbReference type="InterPro" id="IPR034408">
    <property type="entry name" value="Sulphate/thiosulphate_BS"/>
</dbReference>
<dbReference type="EMBL" id="JACHXV010000005">
    <property type="protein sequence ID" value="MBB3173769.1"/>
    <property type="molecule type" value="Genomic_DNA"/>
</dbReference>
<comment type="subcellular location">
    <subcellularLocation>
        <location evidence="1">Periplasm</location>
    </subcellularLocation>
</comment>
<dbReference type="GO" id="GO:1901681">
    <property type="term" value="F:sulfur compound binding"/>
    <property type="evidence" value="ECO:0007669"/>
    <property type="project" value="InterPro"/>
</dbReference>
<sequence>MLNRRRLLSAAASIVSGTMLASICGGTAMRRAQAATMLLNASFDPTRELFHTIDAAFAADWRKRTGEALTVRTSNGGSGAQAKSVLDGQPADVVTLALAADIDMLAAHGLLEADWQDRLPNRSTPYSSTIVFLVRKGNPKNIHDWPDLIRPGVQIITPNPKTSGGARWNYLAAWAWALHQPGGSPATAEAYLKALYHQVPVLDTGARGATNSFLQRGLGDVLLAWEDEALLAHAKLAPDEVEVVRPSLSILAAPPVAVVTRNAQAHGTEKQARAYLEFLYTPAAQEIVAANYFRPSDKAVLAKYADRFTPITTVDIESLGGWTSVQKTHFAEGGVFDKLL</sequence>
<dbReference type="PROSITE" id="PS51318">
    <property type="entry name" value="TAT"/>
    <property type="match status" value="1"/>
</dbReference>
<dbReference type="GO" id="GO:1902358">
    <property type="term" value="P:sulfate transmembrane transport"/>
    <property type="evidence" value="ECO:0007669"/>
    <property type="project" value="InterPro"/>
</dbReference>
<dbReference type="RefSeq" id="WP_176626098.1">
    <property type="nucleotide sequence ID" value="NZ_JABXXQ010000444.1"/>
</dbReference>
<comment type="similarity">
    <text evidence="2">Belongs to the prokaryotic sulfate-binding protein family.</text>
</comment>
<dbReference type="Gene3D" id="3.40.190.10">
    <property type="entry name" value="Periplasmic binding protein-like II"/>
    <property type="match status" value="2"/>
</dbReference>